<keyword evidence="2" id="KW-1185">Reference proteome</keyword>
<protein>
    <submittedName>
        <fullName evidence="1">Uncharacterized protein</fullName>
    </submittedName>
</protein>
<evidence type="ECO:0000313" key="1">
    <source>
        <dbReference type="EMBL" id="KAH3678910.1"/>
    </source>
</evidence>
<gene>
    <name evidence="1" type="ORF">WICPIJ_008774</name>
</gene>
<proteinExistence type="predicted"/>
<dbReference type="EMBL" id="JAEUBG010005048">
    <property type="protein sequence ID" value="KAH3678910.1"/>
    <property type="molecule type" value="Genomic_DNA"/>
</dbReference>
<dbReference type="AlphaFoldDB" id="A0A9P8PWJ8"/>
<reference evidence="1" key="2">
    <citation type="submission" date="2021-01" db="EMBL/GenBank/DDBJ databases">
        <authorList>
            <person name="Schikora-Tamarit M.A."/>
        </authorList>
    </citation>
    <scope>NUCLEOTIDE SEQUENCE</scope>
    <source>
        <strain evidence="1">CBS2887</strain>
    </source>
</reference>
<comment type="caution">
    <text evidence="1">The sequence shown here is derived from an EMBL/GenBank/DDBJ whole genome shotgun (WGS) entry which is preliminary data.</text>
</comment>
<sequence length="121" mass="13045">MSQRTAVILLKSLQTSSRCLIQQSTSATGTTTTKRTFALLTGSQFQNTRLFNKESSNISLSSSNINGSSISSESLEQELNNITDSHNAASTDAYHVPKVRQTVYSAQGDEIETAGPVNKLC</sequence>
<organism evidence="1 2">
    <name type="scientific">Wickerhamomyces pijperi</name>
    <name type="common">Yeast</name>
    <name type="synonym">Pichia pijperi</name>
    <dbReference type="NCBI Taxonomy" id="599730"/>
    <lineage>
        <taxon>Eukaryota</taxon>
        <taxon>Fungi</taxon>
        <taxon>Dikarya</taxon>
        <taxon>Ascomycota</taxon>
        <taxon>Saccharomycotina</taxon>
        <taxon>Saccharomycetes</taxon>
        <taxon>Phaffomycetales</taxon>
        <taxon>Wickerhamomycetaceae</taxon>
        <taxon>Wickerhamomyces</taxon>
    </lineage>
</organism>
<accession>A0A9P8PWJ8</accession>
<dbReference type="Proteomes" id="UP000774326">
    <property type="component" value="Unassembled WGS sequence"/>
</dbReference>
<reference evidence="1" key="1">
    <citation type="journal article" date="2021" name="Open Biol.">
        <title>Shared evolutionary footprints suggest mitochondrial oxidative damage underlies multiple complex I losses in fungi.</title>
        <authorList>
            <person name="Schikora-Tamarit M.A."/>
            <person name="Marcet-Houben M."/>
            <person name="Nosek J."/>
            <person name="Gabaldon T."/>
        </authorList>
    </citation>
    <scope>NUCLEOTIDE SEQUENCE</scope>
    <source>
        <strain evidence="1">CBS2887</strain>
    </source>
</reference>
<evidence type="ECO:0000313" key="2">
    <source>
        <dbReference type="Proteomes" id="UP000774326"/>
    </source>
</evidence>
<name>A0A9P8PWJ8_WICPI</name>